<sequence>MPDRFVADRRALDAQVGGAMGGDPTTEARRRTIEAELPFVVERLRRSASRSGLVSQKAFALEVDRLGLSSDEQRRGLRNGLAAVGLQVKPTRRKEPRASAVGPAVVRVAQPAAPLVTAVGRRGPAPRPVPAPVPSERARRLTQARRMLARYADADGKVGRLAHDGVVRLHGLSPAEAAELTVAFPVTRPGRPVARVEAAPSKPPTGKKRAARPAAPAAGGHLSEAVDAARAVLEADRWRRHPDKALLKAEEEVGLAVLLRGGTDRLGRDVPVEEIKTLSRSGEQWRAYECLVLHNLRLVWKIAHGYQGRGLDIEDLVQHGTLGLMRAVRKFDAEKGFKLSTYATWWIKQAITRAIADEGTMVRLPVYVHERVSKVAVAERKLLSEGRPTTIDNVAYATGLTFAEVEEVRRISRPTDSLDRIIGDDIALGDLIIGPSRLPGPPAVLLRKEFQGRLRHVLEHLPERDRHVVVRRTGLDGDEPDTLEHIGAVFGVTRERIRQVESKAKAKLLGQLIRHGMAPKHA</sequence>
<dbReference type="PRINTS" id="PR00046">
    <property type="entry name" value="SIGMA70FCT"/>
</dbReference>
<dbReference type="Proteomes" id="UP001224433">
    <property type="component" value="Chromosome"/>
</dbReference>
<dbReference type="InterPro" id="IPR050239">
    <property type="entry name" value="Sigma-70_RNA_pol_init_factors"/>
</dbReference>
<evidence type="ECO:0000256" key="4">
    <source>
        <dbReference type="ARBA" id="ARBA00023163"/>
    </source>
</evidence>
<evidence type="ECO:0000256" key="3">
    <source>
        <dbReference type="ARBA" id="ARBA00023125"/>
    </source>
</evidence>
<dbReference type="InterPro" id="IPR000943">
    <property type="entry name" value="RNA_pol_sigma70"/>
</dbReference>
<dbReference type="CDD" id="cd06171">
    <property type="entry name" value="Sigma70_r4"/>
    <property type="match status" value="1"/>
</dbReference>
<dbReference type="PANTHER" id="PTHR30603:SF47">
    <property type="entry name" value="RNA POLYMERASE SIGMA FACTOR SIGD, CHLOROPLASTIC"/>
    <property type="match status" value="1"/>
</dbReference>
<dbReference type="PROSITE" id="PS00715">
    <property type="entry name" value="SIGMA70_1"/>
    <property type="match status" value="1"/>
</dbReference>
<dbReference type="SUPFAM" id="SSF88659">
    <property type="entry name" value="Sigma3 and sigma4 domains of RNA polymerase sigma factors"/>
    <property type="match status" value="1"/>
</dbReference>
<name>A0ABY9JBH1_9ACTN</name>
<evidence type="ECO:0000259" key="6">
    <source>
        <dbReference type="PROSITE" id="PS00715"/>
    </source>
</evidence>
<keyword evidence="1" id="KW-0805">Transcription regulation</keyword>
<dbReference type="InterPro" id="IPR013324">
    <property type="entry name" value="RNA_pol_sigma_r3/r4-like"/>
</dbReference>
<dbReference type="Pfam" id="PF04545">
    <property type="entry name" value="Sigma70_r4"/>
    <property type="match status" value="1"/>
</dbReference>
<evidence type="ECO:0000256" key="1">
    <source>
        <dbReference type="ARBA" id="ARBA00023015"/>
    </source>
</evidence>
<keyword evidence="8" id="KW-1185">Reference proteome</keyword>
<evidence type="ECO:0000313" key="7">
    <source>
        <dbReference type="EMBL" id="WLQ63628.1"/>
    </source>
</evidence>
<dbReference type="InterPro" id="IPR007630">
    <property type="entry name" value="RNA_pol_sigma70_r4"/>
</dbReference>
<dbReference type="InterPro" id="IPR007627">
    <property type="entry name" value="RNA_pol_sigma70_r2"/>
</dbReference>
<dbReference type="NCBIfam" id="TIGR02937">
    <property type="entry name" value="sigma70-ECF"/>
    <property type="match status" value="1"/>
</dbReference>
<evidence type="ECO:0000256" key="5">
    <source>
        <dbReference type="SAM" id="MobiDB-lite"/>
    </source>
</evidence>
<dbReference type="EMBL" id="CP120983">
    <property type="protein sequence ID" value="WLQ63628.1"/>
    <property type="molecule type" value="Genomic_DNA"/>
</dbReference>
<keyword evidence="4" id="KW-0804">Transcription</keyword>
<reference evidence="7 8" key="1">
    <citation type="submission" date="2023-03" db="EMBL/GenBank/DDBJ databases">
        <title>Isolation and description of six Streptomyces strains from soil environments, able to metabolize different microbial glucans.</title>
        <authorList>
            <person name="Widen T."/>
            <person name="Larsbrink J."/>
        </authorList>
    </citation>
    <scope>NUCLEOTIDE SEQUENCE [LARGE SCALE GENOMIC DNA]</scope>
    <source>
        <strain evidence="7 8">Alt3</strain>
    </source>
</reference>
<evidence type="ECO:0000256" key="2">
    <source>
        <dbReference type="ARBA" id="ARBA00023082"/>
    </source>
</evidence>
<dbReference type="InterPro" id="IPR036388">
    <property type="entry name" value="WH-like_DNA-bd_sf"/>
</dbReference>
<dbReference type="Pfam" id="PF04542">
    <property type="entry name" value="Sigma70_r2"/>
    <property type="match status" value="1"/>
</dbReference>
<keyword evidence="2" id="KW-0731">Sigma factor</keyword>
<proteinExistence type="predicted"/>
<gene>
    <name evidence="7" type="ORF">P8A20_08525</name>
</gene>
<feature type="region of interest" description="Disordered" evidence="5">
    <location>
        <begin position="195"/>
        <end position="221"/>
    </location>
</feature>
<dbReference type="SUPFAM" id="SSF88946">
    <property type="entry name" value="Sigma2 domain of RNA polymerase sigma factors"/>
    <property type="match status" value="1"/>
</dbReference>
<dbReference type="RefSeq" id="WP_306103262.1">
    <property type="nucleotide sequence ID" value="NZ_CP120983.1"/>
</dbReference>
<dbReference type="Gene3D" id="1.10.601.10">
    <property type="entry name" value="RNA Polymerase Primary Sigma Factor"/>
    <property type="match status" value="1"/>
</dbReference>
<evidence type="ECO:0000313" key="8">
    <source>
        <dbReference type="Proteomes" id="UP001224433"/>
    </source>
</evidence>
<dbReference type="InterPro" id="IPR013325">
    <property type="entry name" value="RNA_pol_sigma_r2"/>
</dbReference>
<feature type="domain" description="RNA polymerase sigma-70" evidence="6">
    <location>
        <begin position="315"/>
        <end position="328"/>
    </location>
</feature>
<dbReference type="InterPro" id="IPR014284">
    <property type="entry name" value="RNA_pol_sigma-70_dom"/>
</dbReference>
<dbReference type="Gene3D" id="1.10.10.10">
    <property type="entry name" value="Winged helix-like DNA-binding domain superfamily/Winged helix DNA-binding domain"/>
    <property type="match status" value="2"/>
</dbReference>
<protein>
    <submittedName>
        <fullName evidence="7">Sigma-70 family RNA polymerase sigma factor</fullName>
    </submittedName>
</protein>
<accession>A0ABY9JBH1</accession>
<keyword evidence="3" id="KW-0238">DNA-binding</keyword>
<organism evidence="7 8">
    <name type="scientific">Streptomyces glycanivorans</name>
    <dbReference type="NCBI Taxonomy" id="3033808"/>
    <lineage>
        <taxon>Bacteria</taxon>
        <taxon>Bacillati</taxon>
        <taxon>Actinomycetota</taxon>
        <taxon>Actinomycetes</taxon>
        <taxon>Kitasatosporales</taxon>
        <taxon>Streptomycetaceae</taxon>
        <taxon>Streptomyces</taxon>
    </lineage>
</organism>
<dbReference type="PANTHER" id="PTHR30603">
    <property type="entry name" value="RNA POLYMERASE SIGMA FACTOR RPO"/>
    <property type="match status" value="1"/>
</dbReference>